<evidence type="ECO:0000313" key="2">
    <source>
        <dbReference type="EMBL" id="MBW0584362.1"/>
    </source>
</evidence>
<proteinExistence type="predicted"/>
<organism evidence="2 3">
    <name type="scientific">Austropuccinia psidii MF-1</name>
    <dbReference type="NCBI Taxonomy" id="1389203"/>
    <lineage>
        <taxon>Eukaryota</taxon>
        <taxon>Fungi</taxon>
        <taxon>Dikarya</taxon>
        <taxon>Basidiomycota</taxon>
        <taxon>Pucciniomycotina</taxon>
        <taxon>Pucciniomycetes</taxon>
        <taxon>Pucciniales</taxon>
        <taxon>Sphaerophragmiaceae</taxon>
        <taxon>Austropuccinia</taxon>
    </lineage>
</organism>
<reference evidence="2" key="1">
    <citation type="submission" date="2021-03" db="EMBL/GenBank/DDBJ databases">
        <title>Draft genome sequence of rust myrtle Austropuccinia psidii MF-1, a brazilian biotype.</title>
        <authorList>
            <person name="Quecine M.C."/>
            <person name="Pachon D.M.R."/>
            <person name="Bonatelli M.L."/>
            <person name="Correr F.H."/>
            <person name="Franceschini L.M."/>
            <person name="Leite T.F."/>
            <person name="Margarido G.R.A."/>
            <person name="Almeida C.A."/>
            <person name="Ferrarezi J.A."/>
            <person name="Labate C.A."/>
        </authorList>
    </citation>
    <scope>NUCLEOTIDE SEQUENCE</scope>
    <source>
        <strain evidence="2">MF-1</strain>
    </source>
</reference>
<feature type="region of interest" description="Disordered" evidence="1">
    <location>
        <begin position="1"/>
        <end position="34"/>
    </location>
</feature>
<protein>
    <recommendedName>
        <fullName evidence="4">CCHC-type domain-containing protein</fullName>
    </recommendedName>
</protein>
<accession>A0A9Q3Q635</accession>
<sequence length="91" mass="10615">MEDISNRERNGRNWYKTPIEKRTSGKQIARPNKSQERGAFKCFKCGIRSNFSATCPNKPRIKEIKPEKTEDTKENHEATLQKSDFEPAEEK</sequence>
<gene>
    <name evidence="2" type="ORF">O181_124077</name>
</gene>
<feature type="compositionally biased region" description="Basic and acidic residues" evidence="1">
    <location>
        <begin position="1"/>
        <end position="11"/>
    </location>
</feature>
<dbReference type="AlphaFoldDB" id="A0A9Q3Q635"/>
<evidence type="ECO:0000313" key="3">
    <source>
        <dbReference type="Proteomes" id="UP000765509"/>
    </source>
</evidence>
<keyword evidence="3" id="KW-1185">Reference proteome</keyword>
<feature type="compositionally biased region" description="Basic and acidic residues" evidence="1">
    <location>
        <begin position="60"/>
        <end position="91"/>
    </location>
</feature>
<comment type="caution">
    <text evidence="2">The sequence shown here is derived from an EMBL/GenBank/DDBJ whole genome shotgun (WGS) entry which is preliminary data.</text>
</comment>
<evidence type="ECO:0000256" key="1">
    <source>
        <dbReference type="SAM" id="MobiDB-lite"/>
    </source>
</evidence>
<evidence type="ECO:0008006" key="4">
    <source>
        <dbReference type="Google" id="ProtNLM"/>
    </source>
</evidence>
<name>A0A9Q3Q635_9BASI</name>
<dbReference type="Proteomes" id="UP000765509">
    <property type="component" value="Unassembled WGS sequence"/>
</dbReference>
<feature type="region of interest" description="Disordered" evidence="1">
    <location>
        <begin position="55"/>
        <end position="91"/>
    </location>
</feature>
<dbReference type="EMBL" id="AVOT02117757">
    <property type="protein sequence ID" value="MBW0584362.1"/>
    <property type="molecule type" value="Genomic_DNA"/>
</dbReference>